<feature type="domain" description="Acyclic terpene utilisation N-terminal" evidence="1">
    <location>
        <begin position="8"/>
        <end position="449"/>
    </location>
</feature>
<dbReference type="Pfam" id="PF23544">
    <property type="entry name" value="AtuA_ferredoxin"/>
    <property type="match status" value="1"/>
</dbReference>
<sequence length="603" mass="62168">MSAPATPLRIGGATGYWGDSGMATPQFLKAGAVDAIVFDYLAEITLSIMARARATDPAMGYARDFVTAVLKPNLAEIARQGVRIVSNAGGMNPEACADAVRDLIAKEGLGLKVAVVSGDDLVAKADTLEAHEMFSGAPFPDPAKIASINAYLGAAPIAAALRAGADFVITGRVADSAVTLGLCMAHFGWGAEDWDRLSAGTLAGHILECGAQATGGNFTDWEEIAGTMADIGYPVAEIAPDGTFDVTKPEGTGGRVSVGTVAEQMLYEIGDPQAYLVPDVACDFSAVRLEEIAPDRVRVTGAKGLPGPATLKVSCTWMDGFRGGMLWTFAGPGSDRKARAFGAAALTRAQGALRASNLGDFSETSIEVIGADSQYGDFGQAGAPREVVLKLAARHPDKAGIGLLIKEVTGLGLAGPPGLSGFAGGRPKPSPVLRLFSFVIPREAVPAEVLLEGAPVPLPAPPETVFAAADIVRPPAPPAPTEPADAAVPLMALAWGRSGDKGDKANIGIIARRPEYLPWLWAALTPEVVAARFAHFVTGGVDRFLLPGPPAINFLLHEALGGGGVASLRNDPQAKAWAQLLLDMPIPVPRALADSLTGTGPAS</sequence>
<dbReference type="STRING" id="356660.SAMN05444336_104182"/>
<dbReference type="PANTHER" id="PTHR47708">
    <property type="match status" value="1"/>
</dbReference>
<dbReference type="Pfam" id="PF07287">
    <property type="entry name" value="AtuA"/>
    <property type="match status" value="1"/>
</dbReference>
<keyword evidence="4" id="KW-1185">Reference proteome</keyword>
<reference evidence="3 4" key="1">
    <citation type="submission" date="2016-10" db="EMBL/GenBank/DDBJ databases">
        <authorList>
            <person name="de Groot N.N."/>
        </authorList>
    </citation>
    <scope>NUCLEOTIDE SEQUENCE [LARGE SCALE GENOMIC DNA]</scope>
    <source>
        <strain evidence="3 4">DSM 17890</strain>
    </source>
</reference>
<organism evidence="3 4">
    <name type="scientific">Albimonas donghaensis</name>
    <dbReference type="NCBI Taxonomy" id="356660"/>
    <lineage>
        <taxon>Bacteria</taxon>
        <taxon>Pseudomonadati</taxon>
        <taxon>Pseudomonadota</taxon>
        <taxon>Alphaproteobacteria</taxon>
        <taxon>Rhodobacterales</taxon>
        <taxon>Paracoccaceae</taxon>
        <taxon>Albimonas</taxon>
    </lineage>
</organism>
<dbReference type="OrthoDB" id="9763456at2"/>
<feature type="domain" description="AtuA-like ferredoxin-fold" evidence="2">
    <location>
        <begin position="488"/>
        <end position="586"/>
    </location>
</feature>
<dbReference type="RefSeq" id="WP_092682437.1">
    <property type="nucleotide sequence ID" value="NZ_FNMZ01000004.1"/>
</dbReference>
<dbReference type="PANTHER" id="PTHR47708:SF2">
    <property type="entry name" value="SI:CH73-132F6.5"/>
    <property type="match status" value="1"/>
</dbReference>
<evidence type="ECO:0008006" key="5">
    <source>
        <dbReference type="Google" id="ProtNLM"/>
    </source>
</evidence>
<evidence type="ECO:0000259" key="1">
    <source>
        <dbReference type="Pfam" id="PF07287"/>
    </source>
</evidence>
<name>A0A1H3AH63_9RHOB</name>
<dbReference type="InterPro" id="IPR056362">
    <property type="entry name" value="AtuA-like_ferredoxin_dom"/>
</dbReference>
<dbReference type="AlphaFoldDB" id="A0A1H3AH63"/>
<proteinExistence type="predicted"/>
<dbReference type="EMBL" id="FNMZ01000004">
    <property type="protein sequence ID" value="SDX28801.1"/>
    <property type="molecule type" value="Genomic_DNA"/>
</dbReference>
<accession>A0A1H3AH63</accession>
<evidence type="ECO:0000313" key="4">
    <source>
        <dbReference type="Proteomes" id="UP000199118"/>
    </source>
</evidence>
<dbReference type="InterPro" id="IPR010839">
    <property type="entry name" value="AtuA_N"/>
</dbReference>
<evidence type="ECO:0000259" key="2">
    <source>
        <dbReference type="Pfam" id="PF23544"/>
    </source>
</evidence>
<gene>
    <name evidence="3" type="ORF">SAMN05444336_104182</name>
</gene>
<evidence type="ECO:0000313" key="3">
    <source>
        <dbReference type="EMBL" id="SDX28801.1"/>
    </source>
</evidence>
<protein>
    <recommendedName>
        <fullName evidence="5">Terpene utilization protein AtuA</fullName>
    </recommendedName>
</protein>
<dbReference type="Proteomes" id="UP000199118">
    <property type="component" value="Unassembled WGS sequence"/>
</dbReference>